<name>A0A318S722_9DEIO</name>
<keyword evidence="2" id="KW-1185">Reference proteome</keyword>
<dbReference type="AlphaFoldDB" id="A0A318S722"/>
<dbReference type="EMBL" id="QJSX01000011">
    <property type="protein sequence ID" value="PYE52839.1"/>
    <property type="molecule type" value="Genomic_DNA"/>
</dbReference>
<evidence type="ECO:0000313" key="2">
    <source>
        <dbReference type="Proteomes" id="UP000248326"/>
    </source>
</evidence>
<evidence type="ECO:0000313" key="1">
    <source>
        <dbReference type="EMBL" id="PYE52839.1"/>
    </source>
</evidence>
<dbReference type="OrthoDB" id="53398at2"/>
<sequence>MNVEDALPELIELYEYKVADLLAGNEPRGGRRSIVALRDVLLGADIESTLMRRFRNTDRAWRSWMQQGTLPPPLPPEPESTDLDNWALQSDTPLDPEGHALVSLATALWRVRLDDELARIASEWRREKNLVTLRSMYALSLNLEAGRLTDDVPAEGDPLVSLGNVKVAHGMLSNLLDLLLAHDSPTQTSAAWLRSMMLELADNPFPSARHGGIALERAAERTQIRDALGRGVEVIVRLLPLQRGGSGEDPPALTRVLFARNPARRASAPDDASNQLVVRLAGAGEVVWQGQSIGWRPAGREWHLVVGGAAYPLRRSGDEVGVTRVPLDGRELRACYSGDYLLLDLESGDHTPLSHLLALGAAVATVLDARDDFLHLRLVRGAAQWLRDARVDASTIMPDSAQKYAVAAPEALIAFARKGVENLLTRAQRRAPQDVRRALVEAARILGAPEERATSLYTTLMDVQAGKEPRETREVQVPGEAIVVAYDGEPVTVNVMGRHITLRADYRGEVTSVMPGAPAVLLSDLWVYTLTTGGIVIARQGLRIGLTFQSAVPSR</sequence>
<accession>A0A318S722</accession>
<comment type="caution">
    <text evidence="1">The sequence shown here is derived from an EMBL/GenBank/DDBJ whole genome shotgun (WGS) entry which is preliminary data.</text>
</comment>
<gene>
    <name evidence="1" type="ORF">DES52_1119</name>
</gene>
<protein>
    <submittedName>
        <fullName evidence="1">Uncharacterized protein</fullName>
    </submittedName>
</protein>
<organism evidence="1 2">
    <name type="scientific">Deinococcus yavapaiensis KR-236</name>
    <dbReference type="NCBI Taxonomy" id="694435"/>
    <lineage>
        <taxon>Bacteria</taxon>
        <taxon>Thermotogati</taxon>
        <taxon>Deinococcota</taxon>
        <taxon>Deinococci</taxon>
        <taxon>Deinococcales</taxon>
        <taxon>Deinococcaceae</taxon>
        <taxon>Deinococcus</taxon>
    </lineage>
</organism>
<reference evidence="1 2" key="1">
    <citation type="submission" date="2018-06" db="EMBL/GenBank/DDBJ databases">
        <title>Genomic Encyclopedia of Type Strains, Phase IV (KMG-IV): sequencing the most valuable type-strain genomes for metagenomic binning, comparative biology and taxonomic classification.</title>
        <authorList>
            <person name="Goeker M."/>
        </authorList>
    </citation>
    <scope>NUCLEOTIDE SEQUENCE [LARGE SCALE GENOMIC DNA]</scope>
    <source>
        <strain evidence="1 2">DSM 18048</strain>
    </source>
</reference>
<dbReference type="Proteomes" id="UP000248326">
    <property type="component" value="Unassembled WGS sequence"/>
</dbReference>
<dbReference type="RefSeq" id="WP_110887427.1">
    <property type="nucleotide sequence ID" value="NZ_QJSX01000011.1"/>
</dbReference>
<proteinExistence type="predicted"/>